<name>A0AAV9CSB8_ACOCL</name>
<feature type="coiled-coil region" evidence="1">
    <location>
        <begin position="193"/>
        <end position="227"/>
    </location>
</feature>
<evidence type="ECO:0000256" key="1">
    <source>
        <dbReference type="SAM" id="Coils"/>
    </source>
</evidence>
<feature type="region of interest" description="Disordered" evidence="2">
    <location>
        <begin position="81"/>
        <end position="100"/>
    </location>
</feature>
<evidence type="ECO:0000313" key="3">
    <source>
        <dbReference type="EMBL" id="KAK1291037.1"/>
    </source>
</evidence>
<evidence type="ECO:0000256" key="2">
    <source>
        <dbReference type="SAM" id="MobiDB-lite"/>
    </source>
</evidence>
<protein>
    <submittedName>
        <fullName evidence="3">Uncharacterized protein</fullName>
    </submittedName>
</protein>
<keyword evidence="4" id="KW-1185">Reference proteome</keyword>
<organism evidence="3 4">
    <name type="scientific">Acorus calamus</name>
    <name type="common">Sweet flag</name>
    <dbReference type="NCBI Taxonomy" id="4465"/>
    <lineage>
        <taxon>Eukaryota</taxon>
        <taxon>Viridiplantae</taxon>
        <taxon>Streptophyta</taxon>
        <taxon>Embryophyta</taxon>
        <taxon>Tracheophyta</taxon>
        <taxon>Spermatophyta</taxon>
        <taxon>Magnoliopsida</taxon>
        <taxon>Liliopsida</taxon>
        <taxon>Acoraceae</taxon>
        <taxon>Acorus</taxon>
    </lineage>
</organism>
<feature type="region of interest" description="Disordered" evidence="2">
    <location>
        <begin position="118"/>
        <end position="138"/>
    </location>
</feature>
<proteinExistence type="predicted"/>
<dbReference type="AlphaFoldDB" id="A0AAV9CSB8"/>
<gene>
    <name evidence="3" type="ORF">QJS10_CPB18g01129</name>
</gene>
<dbReference type="Proteomes" id="UP001180020">
    <property type="component" value="Unassembled WGS sequence"/>
</dbReference>
<keyword evidence="1" id="KW-0175">Coiled coil</keyword>
<accession>A0AAV9CSB8</accession>
<reference evidence="3" key="2">
    <citation type="submission" date="2023-06" db="EMBL/GenBank/DDBJ databases">
        <authorList>
            <person name="Ma L."/>
            <person name="Liu K.-W."/>
            <person name="Li Z."/>
            <person name="Hsiao Y.-Y."/>
            <person name="Qi Y."/>
            <person name="Fu T."/>
            <person name="Tang G."/>
            <person name="Zhang D."/>
            <person name="Sun W.-H."/>
            <person name="Liu D.-K."/>
            <person name="Li Y."/>
            <person name="Chen G.-Z."/>
            <person name="Liu X.-D."/>
            <person name="Liao X.-Y."/>
            <person name="Jiang Y.-T."/>
            <person name="Yu X."/>
            <person name="Hao Y."/>
            <person name="Huang J."/>
            <person name="Zhao X.-W."/>
            <person name="Ke S."/>
            <person name="Chen Y.-Y."/>
            <person name="Wu W.-L."/>
            <person name="Hsu J.-L."/>
            <person name="Lin Y.-F."/>
            <person name="Huang M.-D."/>
            <person name="Li C.-Y."/>
            <person name="Huang L."/>
            <person name="Wang Z.-W."/>
            <person name="Zhao X."/>
            <person name="Zhong W.-Y."/>
            <person name="Peng D.-H."/>
            <person name="Ahmad S."/>
            <person name="Lan S."/>
            <person name="Zhang J.-S."/>
            <person name="Tsai W.-C."/>
            <person name="Van De Peer Y."/>
            <person name="Liu Z.-J."/>
        </authorList>
    </citation>
    <scope>NUCLEOTIDE SEQUENCE</scope>
    <source>
        <strain evidence="3">CP</strain>
        <tissue evidence="3">Leaves</tissue>
    </source>
</reference>
<feature type="compositionally biased region" description="Polar residues" evidence="2">
    <location>
        <begin position="122"/>
        <end position="138"/>
    </location>
</feature>
<dbReference type="EMBL" id="JAUJYO010000018">
    <property type="protein sequence ID" value="KAK1291037.1"/>
    <property type="molecule type" value="Genomic_DNA"/>
</dbReference>
<reference evidence="3" key="1">
    <citation type="journal article" date="2023" name="Nat. Commun.">
        <title>Diploid and tetraploid genomes of Acorus and the evolution of monocots.</title>
        <authorList>
            <person name="Ma L."/>
            <person name="Liu K.W."/>
            <person name="Li Z."/>
            <person name="Hsiao Y.Y."/>
            <person name="Qi Y."/>
            <person name="Fu T."/>
            <person name="Tang G.D."/>
            <person name="Zhang D."/>
            <person name="Sun W.H."/>
            <person name="Liu D.K."/>
            <person name="Li Y."/>
            <person name="Chen G.Z."/>
            <person name="Liu X.D."/>
            <person name="Liao X.Y."/>
            <person name="Jiang Y.T."/>
            <person name="Yu X."/>
            <person name="Hao Y."/>
            <person name="Huang J."/>
            <person name="Zhao X.W."/>
            <person name="Ke S."/>
            <person name="Chen Y.Y."/>
            <person name="Wu W.L."/>
            <person name="Hsu J.L."/>
            <person name="Lin Y.F."/>
            <person name="Huang M.D."/>
            <person name="Li C.Y."/>
            <person name="Huang L."/>
            <person name="Wang Z.W."/>
            <person name="Zhao X."/>
            <person name="Zhong W.Y."/>
            <person name="Peng D.H."/>
            <person name="Ahmad S."/>
            <person name="Lan S."/>
            <person name="Zhang J.S."/>
            <person name="Tsai W.C."/>
            <person name="Van de Peer Y."/>
            <person name="Liu Z.J."/>
        </authorList>
    </citation>
    <scope>NUCLEOTIDE SEQUENCE</scope>
    <source>
        <strain evidence="3">CP</strain>
    </source>
</reference>
<evidence type="ECO:0000313" key="4">
    <source>
        <dbReference type="Proteomes" id="UP001180020"/>
    </source>
</evidence>
<comment type="caution">
    <text evidence="3">The sequence shown here is derived from an EMBL/GenBank/DDBJ whole genome shotgun (WGS) entry which is preliminary data.</text>
</comment>
<feature type="region of interest" description="Disordered" evidence="2">
    <location>
        <begin position="32"/>
        <end position="75"/>
    </location>
</feature>
<sequence>MGVSLGVDFHVAVGLDKLSVEEIEPRLIELQHLREGASAPVESESEEQINEDSEEDESGESEKEETDTTPSAQIEIDIEIQNTEGGDNVRVENGSGEDHTLMEEDCGRQFQQFDSTEGEGIYNSNQSPDDAQKTPTSQALEKEITELKRTMAAYEIDMLRIMADNNSKSFRLNTGARNIKCLFKKCCSLRRKIRSLNEQIVKLKNLNTKLKNKVSQKEDDIKGYKEREKNMSVIGKQKKIISDMEDDASVHDITQKTALNAEITCLKQQIVKKIT</sequence>
<feature type="compositionally biased region" description="Acidic residues" evidence="2">
    <location>
        <begin position="43"/>
        <end position="67"/>
    </location>
</feature>